<evidence type="ECO:0000313" key="11">
    <source>
        <dbReference type="Proteomes" id="UP001614394"/>
    </source>
</evidence>
<accession>A0ABW8CFQ5</accession>
<comment type="similarity">
    <text evidence="8">Belongs to the ThiG family.</text>
</comment>
<dbReference type="InterPro" id="IPR033983">
    <property type="entry name" value="Thiazole_synthase_ThiG"/>
</dbReference>
<dbReference type="Proteomes" id="UP001614394">
    <property type="component" value="Unassembled WGS sequence"/>
</dbReference>
<evidence type="ECO:0000256" key="3">
    <source>
        <dbReference type="ARBA" id="ARBA00011960"/>
    </source>
</evidence>
<comment type="subcellular location">
    <subcellularLocation>
        <location evidence="8">Cytoplasm</location>
    </subcellularLocation>
</comment>
<evidence type="ECO:0000256" key="7">
    <source>
        <dbReference type="ARBA" id="ARBA00049897"/>
    </source>
</evidence>
<comment type="function">
    <text evidence="1 8">Catalyzes the rearrangement of 1-deoxy-D-xylulose 5-phosphate (DXP) to produce the thiazole phosphate moiety of thiamine. Sulfur is provided by the thiocarboxylate moiety of the carrier protein ThiS. In vitro, sulfur can be provided by H(2)S.</text>
</comment>
<dbReference type="Pfam" id="PF05690">
    <property type="entry name" value="ThiG"/>
    <property type="match status" value="1"/>
</dbReference>
<sequence length="276" mass="28529">MPHPPHTAGAADDTLRIAGVPFTSRLIMGTGGAPSLEILEQALLASGTELTTVAMRRLDPATKGSVLSVLGRHGIRVLPNTAGCFTAGEAVLTARLAREALGTDWIKLEVIADERTLLPDTVELLDAAETLVDDGFTVLPYTNDDPVLARKLEDVGCAAIMPLGSPIGSGLGIRNPHNFQLITERAGVPVILDAGAGTASDAAFAMELGCAAVMLASAVTRAQQPVLMAGAMRHGVAAGRLAFRAGRIPRRHYAAASSPVEGVAAFDPERPAFSGA</sequence>
<dbReference type="InterPro" id="IPR008867">
    <property type="entry name" value="ThiG"/>
</dbReference>
<name>A0ABW8CFQ5_9ACTN</name>
<proteinExistence type="inferred from homology"/>
<keyword evidence="11" id="KW-1185">Reference proteome</keyword>
<dbReference type="EMBL" id="JBITYG010000011">
    <property type="protein sequence ID" value="MFI9105253.1"/>
    <property type="molecule type" value="Genomic_DNA"/>
</dbReference>
<protein>
    <recommendedName>
        <fullName evidence="3 8">Thiazole synthase</fullName>
        <ecNumber evidence="3 8">2.8.1.10</ecNumber>
    </recommendedName>
</protein>
<comment type="pathway">
    <text evidence="2 8">Cofactor biosynthesis; thiamine diphosphate biosynthesis.</text>
</comment>
<feature type="binding site" evidence="8">
    <location>
        <begin position="194"/>
        <end position="195"/>
    </location>
    <ligand>
        <name>1-deoxy-D-xylulose 5-phosphate</name>
        <dbReference type="ChEBI" id="CHEBI:57792"/>
    </ligand>
</feature>
<keyword evidence="5 8" id="KW-0784">Thiamine biosynthesis</keyword>
<dbReference type="PANTHER" id="PTHR34266:SF2">
    <property type="entry name" value="THIAZOLE SYNTHASE"/>
    <property type="match status" value="1"/>
</dbReference>
<keyword evidence="4 8" id="KW-0808">Transferase</keyword>
<gene>
    <name evidence="8" type="primary">thiG</name>
    <name evidence="10" type="ORF">ACIGXA_32560</name>
</gene>
<evidence type="ECO:0000259" key="9">
    <source>
        <dbReference type="Pfam" id="PF05690"/>
    </source>
</evidence>
<dbReference type="InterPro" id="IPR013785">
    <property type="entry name" value="Aldolase_TIM"/>
</dbReference>
<comment type="caution">
    <text evidence="10">The sequence shown here is derived from an EMBL/GenBank/DDBJ whole genome shotgun (WGS) entry which is preliminary data.</text>
</comment>
<keyword evidence="8" id="KW-0963">Cytoplasm</keyword>
<feature type="binding site" evidence="8">
    <location>
        <position position="168"/>
    </location>
    <ligand>
        <name>1-deoxy-D-xylulose 5-phosphate</name>
        <dbReference type="ChEBI" id="CHEBI:57792"/>
    </ligand>
</feature>
<evidence type="ECO:0000256" key="1">
    <source>
        <dbReference type="ARBA" id="ARBA00002834"/>
    </source>
</evidence>
<evidence type="ECO:0000256" key="4">
    <source>
        <dbReference type="ARBA" id="ARBA00022679"/>
    </source>
</evidence>
<comment type="catalytic activity">
    <reaction evidence="7 8">
        <text>[ThiS sulfur-carrier protein]-C-terminal-Gly-aminoethanethioate + 2-iminoacetate + 1-deoxy-D-xylulose 5-phosphate = [ThiS sulfur-carrier protein]-C-terminal Gly-Gly + 2-[(2R,5Z)-2-carboxy-4-methylthiazol-5(2H)-ylidene]ethyl phosphate + 2 H2O + H(+)</text>
        <dbReference type="Rhea" id="RHEA:26297"/>
        <dbReference type="Rhea" id="RHEA-COMP:12909"/>
        <dbReference type="Rhea" id="RHEA-COMP:19908"/>
        <dbReference type="ChEBI" id="CHEBI:15377"/>
        <dbReference type="ChEBI" id="CHEBI:15378"/>
        <dbReference type="ChEBI" id="CHEBI:57792"/>
        <dbReference type="ChEBI" id="CHEBI:62899"/>
        <dbReference type="ChEBI" id="CHEBI:77846"/>
        <dbReference type="ChEBI" id="CHEBI:90778"/>
        <dbReference type="ChEBI" id="CHEBI:232372"/>
        <dbReference type="EC" id="2.8.1.10"/>
    </reaction>
</comment>
<evidence type="ECO:0000256" key="8">
    <source>
        <dbReference type="HAMAP-Rule" id="MF_00443"/>
    </source>
</evidence>
<dbReference type="PANTHER" id="PTHR34266">
    <property type="entry name" value="THIAZOLE SYNTHASE"/>
    <property type="match status" value="1"/>
</dbReference>
<dbReference type="Gene3D" id="3.20.20.70">
    <property type="entry name" value="Aldolase class I"/>
    <property type="match status" value="1"/>
</dbReference>
<dbReference type="CDD" id="cd04728">
    <property type="entry name" value="ThiG"/>
    <property type="match status" value="1"/>
</dbReference>
<dbReference type="GO" id="GO:1990107">
    <property type="term" value="F:thiazole synthase activity"/>
    <property type="evidence" value="ECO:0007669"/>
    <property type="project" value="UniProtKB-EC"/>
</dbReference>
<comment type="subunit">
    <text evidence="8">Homotetramer. Forms heterodimers with either ThiH or ThiS.</text>
</comment>
<feature type="active site" description="Schiff-base intermediate with DXP" evidence="8">
    <location>
        <position position="107"/>
    </location>
</feature>
<feature type="binding site" evidence="8">
    <location>
        <begin position="216"/>
        <end position="217"/>
    </location>
    <ligand>
        <name>1-deoxy-D-xylulose 5-phosphate</name>
        <dbReference type="ChEBI" id="CHEBI:57792"/>
    </ligand>
</feature>
<keyword evidence="6 8" id="KW-0704">Schiff base</keyword>
<feature type="domain" description="Thiazole synthase ThiG" evidence="9">
    <location>
        <begin position="17"/>
        <end position="259"/>
    </location>
</feature>
<evidence type="ECO:0000256" key="2">
    <source>
        <dbReference type="ARBA" id="ARBA00004948"/>
    </source>
</evidence>
<dbReference type="EC" id="2.8.1.10" evidence="3 8"/>
<evidence type="ECO:0000313" key="10">
    <source>
        <dbReference type="EMBL" id="MFI9105253.1"/>
    </source>
</evidence>
<dbReference type="RefSeq" id="WP_399655960.1">
    <property type="nucleotide sequence ID" value="NZ_JBITYG010000011.1"/>
</dbReference>
<organism evidence="10 11">
    <name type="scientific">Streptomyces fildesensis</name>
    <dbReference type="NCBI Taxonomy" id="375757"/>
    <lineage>
        <taxon>Bacteria</taxon>
        <taxon>Bacillati</taxon>
        <taxon>Actinomycetota</taxon>
        <taxon>Actinomycetes</taxon>
        <taxon>Kitasatosporales</taxon>
        <taxon>Streptomycetaceae</taxon>
        <taxon>Streptomyces</taxon>
    </lineage>
</organism>
<dbReference type="SUPFAM" id="SSF110399">
    <property type="entry name" value="ThiG-like"/>
    <property type="match status" value="1"/>
</dbReference>
<reference evidence="10 11" key="1">
    <citation type="submission" date="2024-10" db="EMBL/GenBank/DDBJ databases">
        <title>The Natural Products Discovery Center: Release of the First 8490 Sequenced Strains for Exploring Actinobacteria Biosynthetic Diversity.</title>
        <authorList>
            <person name="Kalkreuter E."/>
            <person name="Kautsar S.A."/>
            <person name="Yang D."/>
            <person name="Bader C.D."/>
            <person name="Teijaro C.N."/>
            <person name="Fluegel L."/>
            <person name="Davis C.M."/>
            <person name="Simpson J.R."/>
            <person name="Lauterbach L."/>
            <person name="Steele A.D."/>
            <person name="Gui C."/>
            <person name="Meng S."/>
            <person name="Li G."/>
            <person name="Viehrig K."/>
            <person name="Ye F."/>
            <person name="Su P."/>
            <person name="Kiefer A.F."/>
            <person name="Nichols A."/>
            <person name="Cepeda A.J."/>
            <person name="Yan W."/>
            <person name="Fan B."/>
            <person name="Jiang Y."/>
            <person name="Adhikari A."/>
            <person name="Zheng C.-J."/>
            <person name="Schuster L."/>
            <person name="Cowan T.M."/>
            <person name="Smanski M.J."/>
            <person name="Chevrette M.G."/>
            <person name="De Carvalho L.P.S."/>
            <person name="Shen B."/>
        </authorList>
    </citation>
    <scope>NUCLEOTIDE SEQUENCE [LARGE SCALE GENOMIC DNA]</scope>
    <source>
        <strain evidence="10 11">NPDC053399</strain>
    </source>
</reference>
<dbReference type="HAMAP" id="MF_00443">
    <property type="entry name" value="ThiG"/>
    <property type="match status" value="1"/>
</dbReference>
<evidence type="ECO:0000256" key="5">
    <source>
        <dbReference type="ARBA" id="ARBA00022977"/>
    </source>
</evidence>
<evidence type="ECO:0000256" key="6">
    <source>
        <dbReference type="ARBA" id="ARBA00023270"/>
    </source>
</evidence>